<dbReference type="GO" id="GO:0008270">
    <property type="term" value="F:zinc ion binding"/>
    <property type="evidence" value="ECO:0007669"/>
    <property type="project" value="InterPro"/>
</dbReference>
<dbReference type="GeneID" id="54324797"/>
<dbReference type="InterPro" id="IPR013154">
    <property type="entry name" value="ADH-like_N"/>
</dbReference>
<dbReference type="PROSITE" id="PS01162">
    <property type="entry name" value="QOR_ZETA_CRYSTAL"/>
    <property type="match status" value="1"/>
</dbReference>
<evidence type="ECO:0000256" key="4">
    <source>
        <dbReference type="ARBA" id="ARBA00023268"/>
    </source>
</evidence>
<dbReference type="GO" id="GO:0004312">
    <property type="term" value="F:fatty acid synthase activity"/>
    <property type="evidence" value="ECO:0007669"/>
    <property type="project" value="TreeGrafter"/>
</dbReference>
<dbReference type="PANTHER" id="PTHR43775">
    <property type="entry name" value="FATTY ACID SYNTHASE"/>
    <property type="match status" value="1"/>
</dbReference>
<dbReference type="GO" id="GO:0016491">
    <property type="term" value="F:oxidoreductase activity"/>
    <property type="evidence" value="ECO:0007669"/>
    <property type="project" value="InterPro"/>
</dbReference>
<dbReference type="SMART" id="SM00829">
    <property type="entry name" value="PKS_ER"/>
    <property type="match status" value="1"/>
</dbReference>
<dbReference type="SMART" id="SM00823">
    <property type="entry name" value="PKS_PP"/>
    <property type="match status" value="1"/>
</dbReference>
<gene>
    <name evidence="6" type="ORF">ATNIH1004_002095</name>
</gene>
<dbReference type="Pfam" id="PF08659">
    <property type="entry name" value="KR"/>
    <property type="match status" value="1"/>
</dbReference>
<dbReference type="GO" id="GO:0006633">
    <property type="term" value="P:fatty acid biosynthetic process"/>
    <property type="evidence" value="ECO:0007669"/>
    <property type="project" value="TreeGrafter"/>
</dbReference>
<dbReference type="CDD" id="cd05195">
    <property type="entry name" value="enoyl_red"/>
    <property type="match status" value="1"/>
</dbReference>
<dbReference type="PANTHER" id="PTHR43775:SF28">
    <property type="entry name" value="SYNTHASE, PUTATIVE-RELATED"/>
    <property type="match status" value="1"/>
</dbReference>
<dbReference type="Gene3D" id="1.10.1200.10">
    <property type="entry name" value="ACP-like"/>
    <property type="match status" value="1"/>
</dbReference>
<dbReference type="GO" id="GO:1901336">
    <property type="term" value="P:lactone biosynthetic process"/>
    <property type="evidence" value="ECO:0007669"/>
    <property type="project" value="UniProtKB-ARBA"/>
</dbReference>
<dbReference type="InterPro" id="IPR020843">
    <property type="entry name" value="ER"/>
</dbReference>
<evidence type="ECO:0000313" key="7">
    <source>
        <dbReference type="Proteomes" id="UP000324241"/>
    </source>
</evidence>
<dbReference type="InterPro" id="IPR002364">
    <property type="entry name" value="Quin_OxRdtase/zeta-crystal_CS"/>
</dbReference>
<dbReference type="InterPro" id="IPR057326">
    <property type="entry name" value="KR_dom"/>
</dbReference>
<dbReference type="InterPro" id="IPR036291">
    <property type="entry name" value="NAD(P)-bd_dom_sf"/>
</dbReference>
<name>A0A5M9MVL2_9EURO</name>
<dbReference type="Pfam" id="PF13602">
    <property type="entry name" value="ADH_zinc_N_2"/>
    <property type="match status" value="1"/>
</dbReference>
<organism evidence="6 7">
    <name type="scientific">Aspergillus tanneri</name>
    <dbReference type="NCBI Taxonomy" id="1220188"/>
    <lineage>
        <taxon>Eukaryota</taxon>
        <taxon>Fungi</taxon>
        <taxon>Dikarya</taxon>
        <taxon>Ascomycota</taxon>
        <taxon>Pezizomycotina</taxon>
        <taxon>Eurotiomycetes</taxon>
        <taxon>Eurotiomycetidae</taxon>
        <taxon>Eurotiales</taxon>
        <taxon>Aspergillaceae</taxon>
        <taxon>Aspergillus</taxon>
        <taxon>Aspergillus subgen. Circumdati</taxon>
    </lineage>
</organism>
<dbReference type="SMART" id="SM00822">
    <property type="entry name" value="PKS_KR"/>
    <property type="match status" value="1"/>
</dbReference>
<dbReference type="FunFam" id="3.40.50.720:FF:000209">
    <property type="entry name" value="Polyketide synthase Pks12"/>
    <property type="match status" value="1"/>
</dbReference>
<dbReference type="GO" id="GO:0044550">
    <property type="term" value="P:secondary metabolite biosynthetic process"/>
    <property type="evidence" value="ECO:0007669"/>
    <property type="project" value="TreeGrafter"/>
</dbReference>
<dbReference type="SUPFAM" id="SSF47336">
    <property type="entry name" value="ACP-like"/>
    <property type="match status" value="1"/>
</dbReference>
<dbReference type="InterPro" id="IPR020806">
    <property type="entry name" value="PKS_PP-bd"/>
</dbReference>
<reference evidence="6 7" key="1">
    <citation type="submission" date="2019-08" db="EMBL/GenBank/DDBJ databases">
        <title>The genome sequence of a newly discovered highly antifungal drug resistant Aspergillus species, Aspergillus tanneri NIH 1004.</title>
        <authorList>
            <person name="Mounaud S."/>
            <person name="Singh I."/>
            <person name="Joardar V."/>
            <person name="Pakala S."/>
            <person name="Pakala S."/>
            <person name="Venepally P."/>
            <person name="Chung J.K."/>
            <person name="Losada L."/>
            <person name="Nierman W.C."/>
        </authorList>
    </citation>
    <scope>NUCLEOTIDE SEQUENCE [LARGE SCALE GENOMIC DNA]</scope>
    <source>
        <strain evidence="6 7">NIH1004</strain>
    </source>
</reference>
<sequence>MIVADRTRNVVAVRWCTAAVIDEVEVETHAVGLNFKDILTAIGIIKSSTLRFGYEASGVVRRVGKNVTNLSVGDRIMLMSTATFSTFLVVPSILCVKIPDHLTFVDAASLPVAYATAIHALRDVGHVDKGQSVLIHSGSGGIGMAAIQVARLLGAEIFVTVGSMEKVQYLTEQLAVPRHRIFSSRDGSFVDGIMIETQGRGVDVALNSLSGKLLHDTWRCVAEFGTMVEIGKRDLLEAGKLDMGIFLPNRGYCAVDMDHIREKRPLVINRLLNSIQQFTSHGHIKPATPLHVFEANRTEEAFRFMQPGHHIGKIVVAMHSASGYSPPDITKGQREVEFDEDASYLLVGGLGGLGRMIAIWMVERGARHLLFLSPSATLNNHAGFVRELVSMGCQVHMCQGNVAEPTDVKCAIMSTPKPLKGVVQMAMVLCDRAFPQMTLNEWIAVTEPKVQGTWNLHRQLLSAGADLDFFVLFSSLSGIVGQPGQANYAAANAFLDAFVSYRRSIGLPASALDIGAVTDAGYLSENYAAMQKVKATGMFGLCEQSVLDAFALAVTSTSDEEQKPAGGGGIRGDKIMIGLRSIMPLSNPGNRCPWKKDRRMAVYHNTAGSKSEQPGTNNTLGIFLASAKSDPSSLSGAEASKTLATEIGRKLFTLLLKPLDRLDLQLPLSELGMDSLVAVEMRIWWRQSFRFDISVLEMLSMGSLEVLGRHAANKVAQSLRGGSE</sequence>
<evidence type="ECO:0000259" key="5">
    <source>
        <dbReference type="PROSITE" id="PS50075"/>
    </source>
</evidence>
<dbReference type="OrthoDB" id="329835at2759"/>
<evidence type="ECO:0000313" key="6">
    <source>
        <dbReference type="EMBL" id="KAA8649424.1"/>
    </source>
</evidence>
<dbReference type="InterPro" id="IPR009081">
    <property type="entry name" value="PP-bd_ACP"/>
</dbReference>
<accession>A0A5M9MVL2</accession>
<dbReference type="InterPro" id="IPR050091">
    <property type="entry name" value="PKS_NRPS_Biosynth_Enz"/>
</dbReference>
<evidence type="ECO:0000256" key="3">
    <source>
        <dbReference type="ARBA" id="ARBA00022679"/>
    </source>
</evidence>
<dbReference type="InterPro" id="IPR036736">
    <property type="entry name" value="ACP-like_sf"/>
</dbReference>
<dbReference type="EMBL" id="QUQM01000001">
    <property type="protein sequence ID" value="KAA8649424.1"/>
    <property type="molecule type" value="Genomic_DNA"/>
</dbReference>
<dbReference type="Proteomes" id="UP000324241">
    <property type="component" value="Unassembled WGS sequence"/>
</dbReference>
<dbReference type="InterPro" id="IPR013968">
    <property type="entry name" value="PKS_KR"/>
</dbReference>
<proteinExistence type="predicted"/>
<protein>
    <recommendedName>
        <fullName evidence="5">Carrier domain-containing protein</fullName>
    </recommendedName>
</protein>
<dbReference type="Pfam" id="PF00550">
    <property type="entry name" value="PP-binding"/>
    <property type="match status" value="1"/>
</dbReference>
<evidence type="ECO:0000256" key="2">
    <source>
        <dbReference type="ARBA" id="ARBA00022553"/>
    </source>
</evidence>
<dbReference type="Pfam" id="PF08240">
    <property type="entry name" value="ADH_N"/>
    <property type="match status" value="1"/>
</dbReference>
<keyword evidence="1" id="KW-0596">Phosphopantetheine</keyword>
<keyword evidence="3" id="KW-0808">Transferase</keyword>
<feature type="domain" description="Carrier" evidence="5">
    <location>
        <begin position="637"/>
        <end position="715"/>
    </location>
</feature>
<dbReference type="AlphaFoldDB" id="A0A5M9MVL2"/>
<dbReference type="Gene3D" id="3.40.50.720">
    <property type="entry name" value="NAD(P)-binding Rossmann-like Domain"/>
    <property type="match status" value="2"/>
</dbReference>
<dbReference type="SUPFAM" id="SSF50129">
    <property type="entry name" value="GroES-like"/>
    <property type="match status" value="1"/>
</dbReference>
<dbReference type="SUPFAM" id="SSF51735">
    <property type="entry name" value="NAD(P)-binding Rossmann-fold domains"/>
    <property type="match status" value="2"/>
</dbReference>
<dbReference type="Gene3D" id="3.90.180.10">
    <property type="entry name" value="Medium-chain alcohol dehydrogenases, catalytic domain"/>
    <property type="match status" value="1"/>
</dbReference>
<comment type="caution">
    <text evidence="6">The sequence shown here is derived from an EMBL/GenBank/DDBJ whole genome shotgun (WGS) entry which is preliminary data.</text>
</comment>
<dbReference type="VEuPathDB" id="FungiDB:EYZ11_012672"/>
<evidence type="ECO:0000256" key="1">
    <source>
        <dbReference type="ARBA" id="ARBA00022450"/>
    </source>
</evidence>
<keyword evidence="2" id="KW-0597">Phosphoprotein</keyword>
<dbReference type="GO" id="GO:0031177">
    <property type="term" value="F:phosphopantetheine binding"/>
    <property type="evidence" value="ECO:0007669"/>
    <property type="project" value="InterPro"/>
</dbReference>
<dbReference type="RefSeq" id="XP_033428785.1">
    <property type="nucleotide sequence ID" value="XM_033566790.1"/>
</dbReference>
<dbReference type="PROSITE" id="PS50075">
    <property type="entry name" value="CARRIER"/>
    <property type="match status" value="1"/>
</dbReference>
<dbReference type="InterPro" id="IPR011032">
    <property type="entry name" value="GroES-like_sf"/>
</dbReference>
<keyword evidence="4" id="KW-0511">Multifunctional enzyme</keyword>